<evidence type="ECO:0000256" key="8">
    <source>
        <dbReference type="ARBA" id="ARBA00022786"/>
    </source>
</evidence>
<evidence type="ECO:0000256" key="15">
    <source>
        <dbReference type="SAM" id="Coils"/>
    </source>
</evidence>
<evidence type="ECO:0000256" key="9">
    <source>
        <dbReference type="ARBA" id="ARBA00022833"/>
    </source>
</evidence>
<keyword evidence="7 13" id="KW-0863">Zinc-finger</keyword>
<keyword evidence="6 14" id="KW-0479">Metal-binding</keyword>
<dbReference type="PROSITE" id="PS50089">
    <property type="entry name" value="ZF_RING_2"/>
    <property type="match status" value="1"/>
</dbReference>
<evidence type="ECO:0000256" key="14">
    <source>
        <dbReference type="RuleBase" id="RU365038"/>
    </source>
</evidence>
<accession>A0ABQ8IR12</accession>
<dbReference type="InterPro" id="IPR058642">
    <property type="entry name" value="BRE1A/B-like_dom"/>
</dbReference>
<evidence type="ECO:0000256" key="5">
    <source>
        <dbReference type="ARBA" id="ARBA00022679"/>
    </source>
</evidence>
<feature type="compositionally biased region" description="Low complexity" evidence="16">
    <location>
        <begin position="710"/>
        <end position="721"/>
    </location>
</feature>
<keyword evidence="12 14" id="KW-0539">Nucleus</keyword>
<dbReference type="Pfam" id="PF00097">
    <property type="entry name" value="zf-C3HC4"/>
    <property type="match status" value="1"/>
</dbReference>
<feature type="region of interest" description="Disordered" evidence="16">
    <location>
        <begin position="740"/>
        <end position="796"/>
    </location>
</feature>
<dbReference type="InterPro" id="IPR017907">
    <property type="entry name" value="Znf_RING_CS"/>
</dbReference>
<feature type="region of interest" description="Disordered" evidence="16">
    <location>
        <begin position="855"/>
        <end position="889"/>
    </location>
</feature>
<dbReference type="PANTHER" id="PTHR23163">
    <property type="entry name" value="RING FINGER PROTEIN-RELATED"/>
    <property type="match status" value="1"/>
</dbReference>
<feature type="compositionally biased region" description="Low complexity" evidence="16">
    <location>
        <begin position="861"/>
        <end position="870"/>
    </location>
</feature>
<dbReference type="PANTHER" id="PTHR23163:SF0">
    <property type="entry name" value="E3 UBIQUITIN-PROTEIN LIGASE BRE1"/>
    <property type="match status" value="1"/>
</dbReference>
<keyword evidence="10 14" id="KW-0156">Chromatin regulator</keyword>
<evidence type="ECO:0000256" key="10">
    <source>
        <dbReference type="ARBA" id="ARBA00022853"/>
    </source>
</evidence>
<evidence type="ECO:0000259" key="17">
    <source>
        <dbReference type="PROSITE" id="PS50089"/>
    </source>
</evidence>
<dbReference type="InterPro" id="IPR001841">
    <property type="entry name" value="Znf_RING"/>
</dbReference>
<feature type="region of interest" description="Disordered" evidence="16">
    <location>
        <begin position="612"/>
        <end position="635"/>
    </location>
</feature>
<evidence type="ECO:0000256" key="3">
    <source>
        <dbReference type="ARBA" id="ARBA00004906"/>
    </source>
</evidence>
<feature type="compositionally biased region" description="Low complexity" evidence="16">
    <location>
        <begin position="368"/>
        <end position="381"/>
    </location>
</feature>
<feature type="compositionally biased region" description="Polar residues" evidence="16">
    <location>
        <begin position="766"/>
        <end position="777"/>
    </location>
</feature>
<evidence type="ECO:0000256" key="7">
    <source>
        <dbReference type="ARBA" id="ARBA00022771"/>
    </source>
</evidence>
<evidence type="ECO:0000256" key="13">
    <source>
        <dbReference type="PROSITE-ProRule" id="PRU00175"/>
    </source>
</evidence>
<dbReference type="Proteomes" id="UP000887458">
    <property type="component" value="Unassembled WGS sequence"/>
</dbReference>
<dbReference type="InterPro" id="IPR013956">
    <property type="entry name" value="E3_ubiquit_lig_Bre1"/>
</dbReference>
<gene>
    <name evidence="18" type="primary">RNF20</name>
    <name evidence="18" type="ORF">DERP_009735</name>
</gene>
<keyword evidence="9 14" id="KW-0862">Zinc</keyword>
<keyword evidence="19" id="KW-1185">Reference proteome</keyword>
<feature type="region of interest" description="Disordered" evidence="16">
    <location>
        <begin position="648"/>
        <end position="723"/>
    </location>
</feature>
<protein>
    <recommendedName>
        <fullName evidence="14">E3 ubiquitin protein ligase</fullName>
        <ecNumber evidence="14">2.3.2.27</ecNumber>
    </recommendedName>
</protein>
<dbReference type="PROSITE" id="PS00518">
    <property type="entry name" value="ZF_RING_1"/>
    <property type="match status" value="1"/>
</dbReference>
<feature type="coiled-coil region" evidence="15">
    <location>
        <begin position="895"/>
        <end position="929"/>
    </location>
</feature>
<feature type="region of interest" description="Disordered" evidence="16">
    <location>
        <begin position="231"/>
        <end position="254"/>
    </location>
</feature>
<evidence type="ECO:0000256" key="12">
    <source>
        <dbReference type="ARBA" id="ARBA00023242"/>
    </source>
</evidence>
<feature type="compositionally biased region" description="Polar residues" evidence="16">
    <location>
        <begin position="624"/>
        <end position="635"/>
    </location>
</feature>
<keyword evidence="8 14" id="KW-0833">Ubl conjugation pathway</keyword>
<feature type="domain" description="RING-type" evidence="17">
    <location>
        <begin position="1120"/>
        <end position="1159"/>
    </location>
</feature>
<feature type="region of interest" description="Disordered" evidence="16">
    <location>
        <begin position="119"/>
        <end position="175"/>
    </location>
</feature>
<evidence type="ECO:0000256" key="4">
    <source>
        <dbReference type="ARBA" id="ARBA00005555"/>
    </source>
</evidence>
<feature type="region of interest" description="Disordered" evidence="16">
    <location>
        <begin position="363"/>
        <end position="383"/>
    </location>
</feature>
<evidence type="ECO:0000256" key="2">
    <source>
        <dbReference type="ARBA" id="ARBA00004123"/>
    </source>
</evidence>
<organism evidence="18 19">
    <name type="scientific">Dermatophagoides pteronyssinus</name>
    <name type="common">European house dust mite</name>
    <dbReference type="NCBI Taxonomy" id="6956"/>
    <lineage>
        <taxon>Eukaryota</taxon>
        <taxon>Metazoa</taxon>
        <taxon>Ecdysozoa</taxon>
        <taxon>Arthropoda</taxon>
        <taxon>Chelicerata</taxon>
        <taxon>Arachnida</taxon>
        <taxon>Acari</taxon>
        <taxon>Acariformes</taxon>
        <taxon>Sarcoptiformes</taxon>
        <taxon>Astigmata</taxon>
        <taxon>Psoroptidia</taxon>
        <taxon>Analgoidea</taxon>
        <taxon>Pyroglyphidae</taxon>
        <taxon>Dermatophagoidinae</taxon>
        <taxon>Dermatophagoides</taxon>
    </lineage>
</organism>
<reference evidence="18 19" key="1">
    <citation type="journal article" date="2018" name="J. Allergy Clin. Immunol.">
        <title>High-quality assembly of Dermatophagoides pteronyssinus genome and transcriptome reveals a wide range of novel allergens.</title>
        <authorList>
            <person name="Liu X.Y."/>
            <person name="Yang K.Y."/>
            <person name="Wang M.Q."/>
            <person name="Kwok J.S."/>
            <person name="Zeng X."/>
            <person name="Yang Z."/>
            <person name="Xiao X.J."/>
            <person name="Lau C.P."/>
            <person name="Li Y."/>
            <person name="Huang Z.M."/>
            <person name="Ba J.G."/>
            <person name="Yim A.K."/>
            <person name="Ouyang C.Y."/>
            <person name="Ngai S.M."/>
            <person name="Chan T.F."/>
            <person name="Leung E.L."/>
            <person name="Liu L."/>
            <person name="Liu Z.G."/>
            <person name="Tsui S.K."/>
        </authorList>
    </citation>
    <scope>NUCLEOTIDE SEQUENCE [LARGE SCALE GENOMIC DNA]</scope>
    <source>
        <strain evidence="18">Derp</strain>
    </source>
</reference>
<dbReference type="EMBL" id="NJHN03000128">
    <property type="protein sequence ID" value="KAH9412754.1"/>
    <property type="molecule type" value="Genomic_DNA"/>
</dbReference>
<feature type="compositionally biased region" description="Polar residues" evidence="16">
    <location>
        <begin position="119"/>
        <end position="131"/>
    </location>
</feature>
<name>A0ABQ8IR12_DERPT</name>
<comment type="catalytic activity">
    <reaction evidence="1 14">
        <text>S-ubiquitinyl-[E2 ubiquitin-conjugating enzyme]-L-cysteine + [acceptor protein]-L-lysine = [E2 ubiquitin-conjugating enzyme]-L-cysteine + N(6)-ubiquitinyl-[acceptor protein]-L-lysine.</text>
        <dbReference type="EC" id="2.3.2.27"/>
    </reaction>
</comment>
<evidence type="ECO:0000256" key="1">
    <source>
        <dbReference type="ARBA" id="ARBA00000900"/>
    </source>
</evidence>
<feature type="compositionally biased region" description="Low complexity" evidence="16">
    <location>
        <begin position="677"/>
        <end position="690"/>
    </location>
</feature>
<feature type="compositionally biased region" description="Polar residues" evidence="16">
    <location>
        <begin position="700"/>
        <end position="709"/>
    </location>
</feature>
<evidence type="ECO:0000313" key="19">
    <source>
        <dbReference type="Proteomes" id="UP000887458"/>
    </source>
</evidence>
<sequence length="1173" mass="134039">MATIGSKRSCHSADQNNAGGGGNGNQTPAKKRSKMDIDFDVKFVASSQDDLDIGLLRVQNRRLTERIKHRQRIEAELRARLEQMEKKQLNDDTKLYVINRYWNQLNEDMRLLLQRFDTNASNDSNANPSTKPNDDNIDDDDDSNEDGDEDDSNDDDTGGRGGGHRHRNENAETTSFVRQLANLDKEELDEQMQQRVLLSTRAVSKVLQAFDRIVQRNEKVMAALNRSSLLADDDAHDEPDTIKSPDRDDDDDIDDDDDCKLSKTKANRHKHGAKMNLDEQVRQLNEELTLENKNLNLMVTSLHEKNRTISLKYQQAKDRLDSKDMQLDELKNRIDELEFELNKSRTREQRLEDHLYEAREKLRDMQNSQSTAPGSSGSTAAIVSNDSNKQDTAAIHCSTMSSTKIEDLKRELEEQREIAQSRLVELEQLNNEHKDTLKLVEKYKIDLQCLPDSVIKDSAEFKSLQSHFSVLFNESMTLKTQLEECRQQLSAAKNVHMRQIEQMEAEELTMQKRLRNECMQLDDSLNQLRKEYEMLRLEFEQTLAANEQTGPINREMRHLITSLQNHTQQLKGENARIKKRLKESNVEIGRLRQIIEQNNLKVCCGGILLPSSTTSSSSATTATPNRSADNAGSASWSTTCTVDCCQSTTTTGQQQQPKTELDSSSSSSTDIKSEPLSSTMAMAAESSSSEDLSKRCIIKSETSSTNANHTPPSSSTISSTSVVKKESPELDCLEFASTNTDNESDHHVQQQQPHSSSSSSGSSHQAVATTHSQQQRNLPPPPSSSSSLTNRKSEADTIRDMRAQLKKSWEAQRELKILLDMFKSVDKEKREKAQLMASEKKLRIELEELRQQNKKLIQEDSGSSSLSSSSKRSEKERRFSGSGGGLQSKSAIVTTDEEHKKMAKYEDIIRELQKNVAAHKQQEQALLNEMEVTGQAFEDMQEQNCRLIQQLREKDDANFKLMSDRIKSNQIHKMLKEEKEHLTEQIFTLQQQIEAQNQVVRKLEERERILQNSLSTAEKELTVRQQAMDFLKRKALESSQSAADLKLHLDKYVAQIKDAQSIVADKTSAWQQETYRTKRLHEEVIMYKRKYERAKKFELAATADEVLQEEIRELREELTCPSCKTKRKDAVLNKCFHVFCYDCLKTRYETRQRKCPKCNQSFSANDFHRLYLA</sequence>
<feature type="coiled-coil region" evidence="15">
    <location>
        <begin position="972"/>
        <end position="1020"/>
    </location>
</feature>
<feature type="compositionally biased region" description="Acidic residues" evidence="16">
    <location>
        <begin position="135"/>
        <end position="156"/>
    </location>
</feature>
<reference evidence="18 19" key="2">
    <citation type="journal article" date="2022" name="Mol. Biol. Evol.">
        <title>Comparative Genomics Reveals Insights into the Divergent Evolution of Astigmatic Mites and Household Pest Adaptations.</title>
        <authorList>
            <person name="Xiong Q."/>
            <person name="Wan A.T."/>
            <person name="Liu X."/>
            <person name="Fung C.S."/>
            <person name="Xiao X."/>
            <person name="Malainual N."/>
            <person name="Hou J."/>
            <person name="Wang L."/>
            <person name="Wang M."/>
            <person name="Yang K.Y."/>
            <person name="Cui Y."/>
            <person name="Leung E.L."/>
            <person name="Nong W."/>
            <person name="Shin S.K."/>
            <person name="Au S.W."/>
            <person name="Jeong K.Y."/>
            <person name="Chew F.T."/>
            <person name="Hui J.H."/>
            <person name="Leung T.F."/>
            <person name="Tungtrongchitr A."/>
            <person name="Zhong N."/>
            <person name="Liu Z."/>
            <person name="Tsui S.K."/>
        </authorList>
    </citation>
    <scope>NUCLEOTIDE SEQUENCE [LARGE SCALE GENOMIC DNA]</scope>
    <source>
        <strain evidence="18">Derp</strain>
    </source>
</reference>
<evidence type="ECO:0000256" key="16">
    <source>
        <dbReference type="SAM" id="MobiDB-lite"/>
    </source>
</evidence>
<dbReference type="Pfam" id="PF26052">
    <property type="entry name" value="BRE1B"/>
    <property type="match status" value="1"/>
</dbReference>
<evidence type="ECO:0000313" key="18">
    <source>
        <dbReference type="EMBL" id="KAH9412754.1"/>
    </source>
</evidence>
<evidence type="ECO:0000256" key="11">
    <source>
        <dbReference type="ARBA" id="ARBA00023054"/>
    </source>
</evidence>
<dbReference type="SMART" id="SM00184">
    <property type="entry name" value="RING"/>
    <property type="match status" value="1"/>
</dbReference>
<comment type="caution">
    <text evidence="18">The sequence shown here is derived from an EMBL/GenBank/DDBJ whole genome shotgun (WGS) entry which is preliminary data.</text>
</comment>
<dbReference type="InterPro" id="IPR018957">
    <property type="entry name" value="Znf_C3HC4_RING-type"/>
</dbReference>
<keyword evidence="11 14" id="KW-0175">Coiled coil</keyword>
<comment type="similarity">
    <text evidence="4 14">Belongs to the BRE1 family.</text>
</comment>
<comment type="pathway">
    <text evidence="3 14">Protein modification; protein ubiquitination.</text>
</comment>
<dbReference type="EC" id="2.3.2.27" evidence="14"/>
<feature type="compositionally biased region" description="Low complexity" evidence="16">
    <location>
        <begin position="749"/>
        <end position="765"/>
    </location>
</feature>
<dbReference type="InterPro" id="IPR013083">
    <property type="entry name" value="Znf_RING/FYVE/PHD"/>
</dbReference>
<dbReference type="Gene3D" id="3.30.40.10">
    <property type="entry name" value="Zinc/RING finger domain, C3HC4 (zinc finger)"/>
    <property type="match status" value="1"/>
</dbReference>
<feature type="coiled-coil region" evidence="15">
    <location>
        <begin position="402"/>
        <end position="446"/>
    </location>
</feature>
<evidence type="ECO:0000256" key="6">
    <source>
        <dbReference type="ARBA" id="ARBA00022723"/>
    </source>
</evidence>
<feature type="coiled-coil region" evidence="15">
    <location>
        <begin position="486"/>
        <end position="587"/>
    </location>
</feature>
<comment type="subcellular location">
    <subcellularLocation>
        <location evidence="2 14">Nucleus</location>
    </subcellularLocation>
</comment>
<proteinExistence type="inferred from homology"/>
<feature type="compositionally biased region" description="Low complexity" evidence="16">
    <location>
        <begin position="648"/>
        <end position="668"/>
    </location>
</feature>
<feature type="compositionally biased region" description="Low complexity" evidence="16">
    <location>
        <begin position="612"/>
        <end position="623"/>
    </location>
</feature>
<feature type="region of interest" description="Disordered" evidence="16">
    <location>
        <begin position="1"/>
        <end position="31"/>
    </location>
</feature>
<dbReference type="SUPFAM" id="SSF57850">
    <property type="entry name" value="RING/U-box"/>
    <property type="match status" value="1"/>
</dbReference>
<keyword evidence="5 14" id="KW-0808">Transferase</keyword>